<dbReference type="RefSeq" id="WP_377401450.1">
    <property type="nucleotide sequence ID" value="NZ_JBHUEQ010000023.1"/>
</dbReference>
<protein>
    <submittedName>
        <fullName evidence="2">Alpha/beta fold hydrolase</fullName>
    </submittedName>
</protein>
<dbReference type="Pfam" id="PF12146">
    <property type="entry name" value="Hydrolase_4"/>
    <property type="match status" value="1"/>
</dbReference>
<dbReference type="GO" id="GO:0016787">
    <property type="term" value="F:hydrolase activity"/>
    <property type="evidence" value="ECO:0007669"/>
    <property type="project" value="UniProtKB-KW"/>
</dbReference>
<dbReference type="Proteomes" id="UP001597322">
    <property type="component" value="Unassembled WGS sequence"/>
</dbReference>
<dbReference type="PIRSF" id="PIRSF037442">
    <property type="entry name" value="UCP037442_abhydr"/>
    <property type="match status" value="1"/>
</dbReference>
<reference evidence="3" key="1">
    <citation type="journal article" date="2019" name="Int. J. Syst. Evol. Microbiol.">
        <title>The Global Catalogue of Microorganisms (GCM) 10K type strain sequencing project: providing services to taxonomists for standard genome sequencing and annotation.</title>
        <authorList>
            <consortium name="The Broad Institute Genomics Platform"/>
            <consortium name="The Broad Institute Genome Sequencing Center for Infectious Disease"/>
            <person name="Wu L."/>
            <person name="Ma J."/>
        </authorList>
    </citation>
    <scope>NUCLEOTIDE SEQUENCE [LARGE SCALE GENOMIC DNA]</scope>
    <source>
        <strain evidence="3">CG52</strain>
    </source>
</reference>
<organism evidence="2 3">
    <name type="scientific">Rhizobium helianthi</name>
    <dbReference type="NCBI Taxonomy" id="1132695"/>
    <lineage>
        <taxon>Bacteria</taxon>
        <taxon>Pseudomonadati</taxon>
        <taxon>Pseudomonadota</taxon>
        <taxon>Alphaproteobacteria</taxon>
        <taxon>Hyphomicrobiales</taxon>
        <taxon>Rhizobiaceae</taxon>
        <taxon>Rhizobium/Agrobacterium group</taxon>
        <taxon>Rhizobium</taxon>
    </lineage>
</organism>
<keyword evidence="2" id="KW-0378">Hydrolase</keyword>
<keyword evidence="3" id="KW-1185">Reference proteome</keyword>
<dbReference type="SUPFAM" id="SSF53474">
    <property type="entry name" value="alpha/beta-Hydrolases"/>
    <property type="match status" value="1"/>
</dbReference>
<dbReference type="InterPro" id="IPR022742">
    <property type="entry name" value="Hydrolase_4"/>
</dbReference>
<evidence type="ECO:0000259" key="1">
    <source>
        <dbReference type="Pfam" id="PF12146"/>
    </source>
</evidence>
<evidence type="ECO:0000313" key="2">
    <source>
        <dbReference type="EMBL" id="MFD1746226.1"/>
    </source>
</evidence>
<sequence>MNLIGQRITFPAADGYPLGGFLWRHAAEDRPRTFVLICSATSVRCRYYARFASYLFENGFNVATFDYRGIGESRPAYLRRLDADWADWGEQDIEGAIGYICKTHEPAQLHAVAHSIGGFALGLAPSAVRLSRILTLGSQFAYWRDYAPKHRMTMYFKWHVVMPLLTGLFGYFPAKQLGWMEDTPAGVASDWARMGPRFELSIRRRLQSPARTRPDELTARLARVTAPILSLAATDDPYATPKAVERLLQYYVASSSIHVPLEPAMTGRDAIGHFAYFHERFRETLWPVFLRWLSDGLSPTDTKNLPS</sequence>
<gene>
    <name evidence="2" type="ORF">ACFSE1_12200</name>
</gene>
<comment type="caution">
    <text evidence="2">The sequence shown here is derived from an EMBL/GenBank/DDBJ whole genome shotgun (WGS) entry which is preliminary data.</text>
</comment>
<feature type="domain" description="Serine aminopeptidase S33" evidence="1">
    <location>
        <begin position="30"/>
        <end position="249"/>
    </location>
</feature>
<dbReference type="EMBL" id="JBHUEQ010000023">
    <property type="protein sequence ID" value="MFD1746226.1"/>
    <property type="molecule type" value="Genomic_DNA"/>
</dbReference>
<evidence type="ECO:0000313" key="3">
    <source>
        <dbReference type="Proteomes" id="UP001597322"/>
    </source>
</evidence>
<proteinExistence type="predicted"/>
<dbReference type="InterPro" id="IPR017208">
    <property type="entry name" value="UCP037442_abhydr"/>
</dbReference>
<name>A0ABW4M4B0_9HYPH</name>
<dbReference type="InterPro" id="IPR029058">
    <property type="entry name" value="AB_hydrolase_fold"/>
</dbReference>
<accession>A0ABW4M4B0</accession>
<dbReference type="Gene3D" id="3.40.50.1820">
    <property type="entry name" value="alpha/beta hydrolase"/>
    <property type="match status" value="1"/>
</dbReference>